<dbReference type="PROSITE" id="PS50090">
    <property type="entry name" value="MYB_LIKE"/>
    <property type="match status" value="1"/>
</dbReference>
<name>A0AAE1DTM9_9GAST</name>
<organism evidence="3 4">
    <name type="scientific">Elysia crispata</name>
    <name type="common">lettuce slug</name>
    <dbReference type="NCBI Taxonomy" id="231223"/>
    <lineage>
        <taxon>Eukaryota</taxon>
        <taxon>Metazoa</taxon>
        <taxon>Spiralia</taxon>
        <taxon>Lophotrochozoa</taxon>
        <taxon>Mollusca</taxon>
        <taxon>Gastropoda</taxon>
        <taxon>Heterobranchia</taxon>
        <taxon>Euthyneura</taxon>
        <taxon>Panpulmonata</taxon>
        <taxon>Sacoglossa</taxon>
        <taxon>Placobranchoidea</taxon>
        <taxon>Plakobranchidae</taxon>
        <taxon>Elysia</taxon>
    </lineage>
</organism>
<feature type="domain" description="Myb-like" evidence="2">
    <location>
        <begin position="114"/>
        <end position="173"/>
    </location>
</feature>
<dbReference type="EMBL" id="JAWDGP010002498">
    <property type="protein sequence ID" value="KAK3782519.1"/>
    <property type="molecule type" value="Genomic_DNA"/>
</dbReference>
<evidence type="ECO:0000259" key="2">
    <source>
        <dbReference type="PROSITE" id="PS50090"/>
    </source>
</evidence>
<dbReference type="InterPro" id="IPR001005">
    <property type="entry name" value="SANT/Myb"/>
</dbReference>
<feature type="compositionally biased region" description="Polar residues" evidence="1">
    <location>
        <begin position="265"/>
        <end position="275"/>
    </location>
</feature>
<evidence type="ECO:0000313" key="4">
    <source>
        <dbReference type="Proteomes" id="UP001283361"/>
    </source>
</evidence>
<dbReference type="InterPro" id="IPR044822">
    <property type="entry name" value="Myb_DNA-bind_4"/>
</dbReference>
<reference evidence="3" key="1">
    <citation type="journal article" date="2023" name="G3 (Bethesda)">
        <title>A reference genome for the long-term kleptoplast-retaining sea slug Elysia crispata morphotype clarki.</title>
        <authorList>
            <person name="Eastman K.E."/>
            <person name="Pendleton A.L."/>
            <person name="Shaikh M.A."/>
            <person name="Suttiyut T."/>
            <person name="Ogas R."/>
            <person name="Tomko P."/>
            <person name="Gavelis G."/>
            <person name="Widhalm J.R."/>
            <person name="Wisecaver J.H."/>
        </authorList>
    </citation>
    <scope>NUCLEOTIDE SEQUENCE</scope>
    <source>
        <strain evidence="3">ECLA1</strain>
    </source>
</reference>
<accession>A0AAE1DTM9</accession>
<dbReference type="Proteomes" id="UP001283361">
    <property type="component" value="Unassembled WGS sequence"/>
</dbReference>
<comment type="caution">
    <text evidence="3">The sequence shown here is derived from an EMBL/GenBank/DDBJ whole genome shotgun (WGS) entry which is preliminary data.</text>
</comment>
<gene>
    <name evidence="3" type="ORF">RRG08_061749</name>
</gene>
<proteinExistence type="predicted"/>
<keyword evidence="4" id="KW-1185">Reference proteome</keyword>
<evidence type="ECO:0000313" key="3">
    <source>
        <dbReference type="EMBL" id="KAK3782519.1"/>
    </source>
</evidence>
<sequence length="392" mass="45052">MRKKENTTKLGVLTEKGVYFDLWVTESDHQLLKSQGLNADDQVPDAESILTKYLKRVRNLPYADDSVQSLKLEGWGLAPFVPFVSNEEGKLIRVLSTEVDTLNNCDAPSLNKCSEWDEKSTLALISFVVEKGITLANPSVKKVAVWRKVSDQLSALGYNFTGEACDNKWRHLKSRFYELVNDKRKNFRWQYFDAMKQALEKTSVKYMTLKRIAENKNAESLLSEVMEHSQVIVKQEKEDQAEIVPDKQNTKHVRGQGCARTAQKASKASQANTYENLKEEEESPDRRLFENELEEVRVSNIEGSNVEELSGYKDRKMQSKSFKSQRRKLEMSKMPVKYRGFAKLVRKEQHKTRKLLKTLIKEQQKSTSLFEKLLGTIIVVTSPENEVDQKTG</sequence>
<feature type="region of interest" description="Disordered" evidence="1">
    <location>
        <begin position="265"/>
        <end position="286"/>
    </location>
</feature>
<dbReference type="Gene3D" id="1.10.10.60">
    <property type="entry name" value="Homeodomain-like"/>
    <property type="match status" value="1"/>
</dbReference>
<dbReference type="AlphaFoldDB" id="A0AAE1DTM9"/>
<protein>
    <recommendedName>
        <fullName evidence="2">Myb-like domain-containing protein</fullName>
    </recommendedName>
</protein>
<dbReference type="Pfam" id="PF13837">
    <property type="entry name" value="Myb_DNA-bind_4"/>
    <property type="match status" value="1"/>
</dbReference>
<evidence type="ECO:0000256" key="1">
    <source>
        <dbReference type="SAM" id="MobiDB-lite"/>
    </source>
</evidence>